<keyword evidence="2" id="KW-0812">Transmembrane</keyword>
<keyword evidence="2" id="KW-0472">Membrane</keyword>
<reference evidence="3" key="1">
    <citation type="submission" date="2020-04" db="EMBL/GenBank/DDBJ databases">
        <title>Draft genome resource of the tomato pathogen Pseudocercospora fuligena.</title>
        <authorList>
            <person name="Zaccaron A."/>
        </authorList>
    </citation>
    <scope>NUCLEOTIDE SEQUENCE</scope>
    <source>
        <strain evidence="3">PF001</strain>
    </source>
</reference>
<feature type="transmembrane region" description="Helical" evidence="2">
    <location>
        <begin position="20"/>
        <end position="41"/>
    </location>
</feature>
<accession>A0A8H6VJE8</accession>
<proteinExistence type="predicted"/>
<feature type="transmembrane region" description="Helical" evidence="2">
    <location>
        <begin position="61"/>
        <end position="81"/>
    </location>
</feature>
<dbReference type="AlphaFoldDB" id="A0A8H6VJE8"/>
<keyword evidence="2" id="KW-1133">Transmembrane helix</keyword>
<name>A0A8H6VJE8_9PEZI</name>
<feature type="region of interest" description="Disordered" evidence="1">
    <location>
        <begin position="497"/>
        <end position="547"/>
    </location>
</feature>
<feature type="transmembrane region" description="Helical" evidence="2">
    <location>
        <begin position="444"/>
        <end position="464"/>
    </location>
</feature>
<organism evidence="3 4">
    <name type="scientific">Pseudocercospora fuligena</name>
    <dbReference type="NCBI Taxonomy" id="685502"/>
    <lineage>
        <taxon>Eukaryota</taxon>
        <taxon>Fungi</taxon>
        <taxon>Dikarya</taxon>
        <taxon>Ascomycota</taxon>
        <taxon>Pezizomycotina</taxon>
        <taxon>Dothideomycetes</taxon>
        <taxon>Dothideomycetidae</taxon>
        <taxon>Mycosphaerellales</taxon>
        <taxon>Mycosphaerellaceae</taxon>
        <taxon>Pseudocercospora</taxon>
    </lineage>
</organism>
<keyword evidence="4" id="KW-1185">Reference proteome</keyword>
<gene>
    <name evidence="3" type="ORF">HII31_03960</name>
</gene>
<dbReference type="Proteomes" id="UP000660729">
    <property type="component" value="Unassembled WGS sequence"/>
</dbReference>
<comment type="caution">
    <text evidence="3">The sequence shown here is derived from an EMBL/GenBank/DDBJ whole genome shotgun (WGS) entry which is preliminary data.</text>
</comment>
<evidence type="ECO:0000313" key="4">
    <source>
        <dbReference type="Proteomes" id="UP000660729"/>
    </source>
</evidence>
<protein>
    <submittedName>
        <fullName evidence="3">Uncharacterized protein</fullName>
    </submittedName>
</protein>
<evidence type="ECO:0000256" key="1">
    <source>
        <dbReference type="SAM" id="MobiDB-lite"/>
    </source>
</evidence>
<evidence type="ECO:0000256" key="2">
    <source>
        <dbReference type="SAM" id="Phobius"/>
    </source>
</evidence>
<feature type="transmembrane region" description="Helical" evidence="2">
    <location>
        <begin position="128"/>
        <end position="151"/>
    </location>
</feature>
<feature type="compositionally biased region" description="Basic and acidic residues" evidence="1">
    <location>
        <begin position="505"/>
        <end position="520"/>
    </location>
</feature>
<evidence type="ECO:0000313" key="3">
    <source>
        <dbReference type="EMBL" id="KAF7194698.1"/>
    </source>
</evidence>
<sequence length="574" mass="61241">MEAFRVKTGFLHRHSRKVNIAITTLLVALCTASYILLALLFTRPQVFRITSLVNHEDSRVSPTVAIPLLVAVLSGSTLALVTRAVEQNLWISIVDNPGRLSASEAPRLAQWSISTLSRLVYIMSGQSWSLRFSALLLLGCTILSPVLLYGVTPRQVNKVTEEHVATSKTAYFELGQLLGYSDDLTSFATLLASNGIDVAGSSLCQNPSCNVHAAAFSVRASCKAWEIEEHHDLFTPAIVTCSQINKALCMSVDPSQTTANFTTGPPSDCPIRDGDLDSTKNCPGEFATIFGAFLPAQQSSGVTSVYAVDCRLQYGNISITQVGNGAPVLQNGSFAKSIDSFLSITSNMTATDEGMGGLAIQGDLSSWLASYVYSGSSFDFALGLNHEASAMSNALLSSAYATGEEVAARIEATFDTLTLLIYSKYPGTASATITTTTSYLIWNYNSWVLAILFLPLLASVLVLSTNFEVGGTDKVIGYDPVRIAKSAEKVLLGVNDGTKSAQESDSMHKIDDEEGSRKDGATSVTSNLLGTEAPPGHNHRPGGAHTTITFRSRNGVLDTSQPHVALNSLLQPSS</sequence>
<dbReference type="EMBL" id="JABCIY010000056">
    <property type="protein sequence ID" value="KAF7194698.1"/>
    <property type="molecule type" value="Genomic_DNA"/>
</dbReference>
<dbReference type="OrthoDB" id="5144532at2759"/>